<feature type="domain" description="Glycosyl transferase family 1" evidence="3">
    <location>
        <begin position="187"/>
        <end position="319"/>
    </location>
</feature>
<evidence type="ECO:0000313" key="6">
    <source>
        <dbReference type="Proteomes" id="UP001501237"/>
    </source>
</evidence>
<comment type="caution">
    <text evidence="5">The sequence shown here is derived from an EMBL/GenBank/DDBJ whole genome shotgun (WGS) entry which is preliminary data.</text>
</comment>
<keyword evidence="1" id="KW-0328">Glycosyltransferase</keyword>
<protein>
    <submittedName>
        <fullName evidence="5">Glycosyltransferase family 4 protein</fullName>
    </submittedName>
</protein>
<organism evidence="5 6">
    <name type="scientific">Actinocorallia longicatena</name>
    <dbReference type="NCBI Taxonomy" id="111803"/>
    <lineage>
        <taxon>Bacteria</taxon>
        <taxon>Bacillati</taxon>
        <taxon>Actinomycetota</taxon>
        <taxon>Actinomycetes</taxon>
        <taxon>Streptosporangiales</taxon>
        <taxon>Thermomonosporaceae</taxon>
        <taxon>Actinocorallia</taxon>
    </lineage>
</organism>
<proteinExistence type="predicted"/>
<dbReference type="Proteomes" id="UP001501237">
    <property type="component" value="Unassembled WGS sequence"/>
</dbReference>
<evidence type="ECO:0000256" key="1">
    <source>
        <dbReference type="ARBA" id="ARBA00022676"/>
    </source>
</evidence>
<dbReference type="InterPro" id="IPR001296">
    <property type="entry name" value="Glyco_trans_1"/>
</dbReference>
<name>A0ABP6PZ01_9ACTN</name>
<dbReference type="SUPFAM" id="SSF53756">
    <property type="entry name" value="UDP-Glycosyltransferase/glycogen phosphorylase"/>
    <property type="match status" value="1"/>
</dbReference>
<evidence type="ECO:0000259" key="3">
    <source>
        <dbReference type="Pfam" id="PF00534"/>
    </source>
</evidence>
<dbReference type="PANTHER" id="PTHR45947:SF3">
    <property type="entry name" value="SULFOQUINOVOSYL TRANSFERASE SQD2"/>
    <property type="match status" value="1"/>
</dbReference>
<dbReference type="EMBL" id="BAAAUV010000001">
    <property type="protein sequence ID" value="GAA3193785.1"/>
    <property type="molecule type" value="Genomic_DNA"/>
</dbReference>
<keyword evidence="2" id="KW-0808">Transferase</keyword>
<dbReference type="CDD" id="cd03801">
    <property type="entry name" value="GT4_PimA-like"/>
    <property type="match status" value="1"/>
</dbReference>
<reference evidence="6" key="1">
    <citation type="journal article" date="2019" name="Int. J. Syst. Evol. Microbiol.">
        <title>The Global Catalogue of Microorganisms (GCM) 10K type strain sequencing project: providing services to taxonomists for standard genome sequencing and annotation.</title>
        <authorList>
            <consortium name="The Broad Institute Genomics Platform"/>
            <consortium name="The Broad Institute Genome Sequencing Center for Infectious Disease"/>
            <person name="Wu L."/>
            <person name="Ma J."/>
        </authorList>
    </citation>
    <scope>NUCLEOTIDE SEQUENCE [LARGE SCALE GENOMIC DNA]</scope>
    <source>
        <strain evidence="6">JCM 9377</strain>
    </source>
</reference>
<dbReference type="Pfam" id="PF13439">
    <property type="entry name" value="Glyco_transf_4"/>
    <property type="match status" value="1"/>
</dbReference>
<sequence length="369" mass="40557">MARRRIVVVNWRDPWHLEAGGAEAYAWQVATGLARRGAQVTFLTARGPGQSGGERVEDVSIVRLGGRFSVYPRVLGWLAVRRSRFDGVVDCQNGIPFFTPWVTSRRTPVVCVTHHVHERQFGEHFPPAVAWLGRLLEGPVARRAYRRRPSAAVSPSTIRAMRERLSWGGDIHLVPNGVEPATCVRTPERAPTIVCVGRLVSHKRVELVLRMAEELRDRWPGLVVRIIGRGPDEERLIALAAERGLDGTVRFEGFVPPERRDELVSGAWLHVSASAGEGWGLCVLEAAALGVPTVAPDVEGLRDSVRDGITGWLAPTADALTGVADAAPKQTSDPARRAELDLACRRWARRFDWDTTAGRIADLLSPGKS</sequence>
<evidence type="ECO:0000313" key="5">
    <source>
        <dbReference type="EMBL" id="GAA3193785.1"/>
    </source>
</evidence>
<dbReference type="Gene3D" id="3.40.50.2000">
    <property type="entry name" value="Glycogen Phosphorylase B"/>
    <property type="match status" value="2"/>
</dbReference>
<accession>A0ABP6PZ01</accession>
<dbReference type="InterPro" id="IPR028098">
    <property type="entry name" value="Glyco_trans_4-like_N"/>
</dbReference>
<feature type="domain" description="Glycosyltransferase subfamily 4-like N-terminal" evidence="4">
    <location>
        <begin position="20"/>
        <end position="180"/>
    </location>
</feature>
<gene>
    <name evidence="5" type="ORF">GCM10010468_03250</name>
</gene>
<dbReference type="InterPro" id="IPR050194">
    <property type="entry name" value="Glycosyltransferase_grp1"/>
</dbReference>
<dbReference type="PANTHER" id="PTHR45947">
    <property type="entry name" value="SULFOQUINOVOSYL TRANSFERASE SQD2"/>
    <property type="match status" value="1"/>
</dbReference>
<evidence type="ECO:0000256" key="2">
    <source>
        <dbReference type="ARBA" id="ARBA00022679"/>
    </source>
</evidence>
<keyword evidence="6" id="KW-1185">Reference proteome</keyword>
<dbReference type="Pfam" id="PF00534">
    <property type="entry name" value="Glycos_transf_1"/>
    <property type="match status" value="1"/>
</dbReference>
<evidence type="ECO:0000259" key="4">
    <source>
        <dbReference type="Pfam" id="PF13439"/>
    </source>
</evidence>